<dbReference type="Proteomes" id="UP000623129">
    <property type="component" value="Unassembled WGS sequence"/>
</dbReference>
<keyword evidence="3" id="KW-1185">Reference proteome</keyword>
<organism evidence="2 3">
    <name type="scientific">Carex littledalei</name>
    <dbReference type="NCBI Taxonomy" id="544730"/>
    <lineage>
        <taxon>Eukaryota</taxon>
        <taxon>Viridiplantae</taxon>
        <taxon>Streptophyta</taxon>
        <taxon>Embryophyta</taxon>
        <taxon>Tracheophyta</taxon>
        <taxon>Spermatophyta</taxon>
        <taxon>Magnoliopsida</taxon>
        <taxon>Liliopsida</taxon>
        <taxon>Poales</taxon>
        <taxon>Cyperaceae</taxon>
        <taxon>Cyperoideae</taxon>
        <taxon>Cariceae</taxon>
        <taxon>Carex</taxon>
        <taxon>Carex subgen. Euthyceras</taxon>
    </lineage>
</organism>
<name>A0A833QN21_9POAL</name>
<dbReference type="AlphaFoldDB" id="A0A833QN21"/>
<proteinExistence type="predicted"/>
<dbReference type="EMBL" id="SWLB01000019">
    <property type="protein sequence ID" value="KAF3326064.1"/>
    <property type="molecule type" value="Genomic_DNA"/>
</dbReference>
<feature type="compositionally biased region" description="Acidic residues" evidence="1">
    <location>
        <begin position="11"/>
        <end position="29"/>
    </location>
</feature>
<comment type="caution">
    <text evidence="2">The sequence shown here is derived from an EMBL/GenBank/DDBJ whole genome shotgun (WGS) entry which is preliminary data.</text>
</comment>
<feature type="region of interest" description="Disordered" evidence="1">
    <location>
        <begin position="1"/>
        <end position="41"/>
    </location>
</feature>
<evidence type="ECO:0000313" key="3">
    <source>
        <dbReference type="Proteomes" id="UP000623129"/>
    </source>
</evidence>
<reference evidence="2" key="1">
    <citation type="submission" date="2020-01" db="EMBL/GenBank/DDBJ databases">
        <title>Genome sequence of Kobresia littledalei, the first chromosome-level genome in the family Cyperaceae.</title>
        <authorList>
            <person name="Qu G."/>
        </authorList>
    </citation>
    <scope>NUCLEOTIDE SEQUENCE</scope>
    <source>
        <strain evidence="2">C.B.Clarke</strain>
        <tissue evidence="2">Leaf</tissue>
    </source>
</reference>
<accession>A0A833QN21</accession>
<evidence type="ECO:0000313" key="2">
    <source>
        <dbReference type="EMBL" id="KAF3326064.1"/>
    </source>
</evidence>
<feature type="region of interest" description="Disordered" evidence="1">
    <location>
        <begin position="61"/>
        <end position="80"/>
    </location>
</feature>
<protein>
    <submittedName>
        <fullName evidence="2">Uncharacterized protein</fullName>
    </submittedName>
</protein>
<evidence type="ECO:0000256" key="1">
    <source>
        <dbReference type="SAM" id="MobiDB-lite"/>
    </source>
</evidence>
<dbReference type="OrthoDB" id="690366at2759"/>
<sequence length="133" mass="14870">MRNGDEIGPSTEEEGGNVEEEEEEGDANDGEANHVTSIQATENCRHKRSLCHGFSRFIATKRRKMKKKSEPVSDSVPSRSQISCCLLPPCFTRPQSLNPDSPLSAPAFQSLIEKNDFYSKECNVHRNLSLFRG</sequence>
<gene>
    <name evidence="2" type="ORF">FCM35_KLT09144</name>
</gene>